<organism evidence="1 2">
    <name type="scientific">Camellia lanceoleosa</name>
    <dbReference type="NCBI Taxonomy" id="1840588"/>
    <lineage>
        <taxon>Eukaryota</taxon>
        <taxon>Viridiplantae</taxon>
        <taxon>Streptophyta</taxon>
        <taxon>Embryophyta</taxon>
        <taxon>Tracheophyta</taxon>
        <taxon>Spermatophyta</taxon>
        <taxon>Magnoliopsida</taxon>
        <taxon>eudicotyledons</taxon>
        <taxon>Gunneridae</taxon>
        <taxon>Pentapetalae</taxon>
        <taxon>asterids</taxon>
        <taxon>Ericales</taxon>
        <taxon>Theaceae</taxon>
        <taxon>Camellia</taxon>
    </lineage>
</organism>
<gene>
    <name evidence="1" type="ORF">LOK49_LG12G01259</name>
</gene>
<comment type="caution">
    <text evidence="1">The sequence shown here is derived from an EMBL/GenBank/DDBJ whole genome shotgun (WGS) entry which is preliminary data.</text>
</comment>
<evidence type="ECO:0000313" key="1">
    <source>
        <dbReference type="EMBL" id="KAI7992181.1"/>
    </source>
</evidence>
<dbReference type="Proteomes" id="UP001060215">
    <property type="component" value="Chromosome 13"/>
</dbReference>
<protein>
    <submittedName>
        <fullName evidence="1">Uncharacterized protein</fullName>
    </submittedName>
</protein>
<sequence>MGRKPKAAKIAEAASADMPQNLNPFVEKVAPELKMQTESVGLSSKKKTFANSRRSERLKNVAQPTQNQEIEPVIEEVNLCESEKEDEKEDEHEPYVEENPPESMPAERRLEEKIDYLVQAVEELQSKAPKRHFQSDSFSADLNYKSLYIDSQKKIEALKNENSELSKKLDFALGKIEAYGDSSRVSSEVAGKLKDMILVSNLVIANNGEPNNAADLKTSAAKKKKRAKE</sequence>
<evidence type="ECO:0000313" key="2">
    <source>
        <dbReference type="Proteomes" id="UP001060215"/>
    </source>
</evidence>
<name>A0ACC0FXU4_9ERIC</name>
<accession>A0ACC0FXU4</accession>
<keyword evidence="2" id="KW-1185">Reference proteome</keyword>
<proteinExistence type="predicted"/>
<dbReference type="EMBL" id="CM045770">
    <property type="protein sequence ID" value="KAI7992181.1"/>
    <property type="molecule type" value="Genomic_DNA"/>
</dbReference>
<reference evidence="1 2" key="1">
    <citation type="journal article" date="2022" name="Plant J.">
        <title>Chromosome-level genome of Camellia lanceoleosa provides a valuable resource for understanding genome evolution and self-incompatibility.</title>
        <authorList>
            <person name="Gong W."/>
            <person name="Xiao S."/>
            <person name="Wang L."/>
            <person name="Liao Z."/>
            <person name="Chang Y."/>
            <person name="Mo W."/>
            <person name="Hu G."/>
            <person name="Li W."/>
            <person name="Zhao G."/>
            <person name="Zhu H."/>
            <person name="Hu X."/>
            <person name="Ji K."/>
            <person name="Xiang X."/>
            <person name="Song Q."/>
            <person name="Yuan D."/>
            <person name="Jin S."/>
            <person name="Zhang L."/>
        </authorList>
    </citation>
    <scope>NUCLEOTIDE SEQUENCE [LARGE SCALE GENOMIC DNA]</scope>
    <source>
        <strain evidence="1">SQ_2022a</strain>
    </source>
</reference>